<evidence type="ECO:0000256" key="2">
    <source>
        <dbReference type="SAM" id="Phobius"/>
    </source>
</evidence>
<accession>A0A921KD97</accession>
<evidence type="ECO:0000259" key="4">
    <source>
        <dbReference type="Pfam" id="PF18705"/>
    </source>
</evidence>
<reference evidence="5" key="1">
    <citation type="journal article" date="2021" name="PeerJ">
        <title>Extensive microbial diversity within the chicken gut microbiome revealed by metagenomics and culture.</title>
        <authorList>
            <person name="Gilroy R."/>
            <person name="Ravi A."/>
            <person name="Getino M."/>
            <person name="Pursley I."/>
            <person name="Horton D.L."/>
            <person name="Alikhan N.F."/>
            <person name="Baker D."/>
            <person name="Gharbi K."/>
            <person name="Hall N."/>
            <person name="Watson M."/>
            <person name="Adriaenssens E.M."/>
            <person name="Foster-Nyarko E."/>
            <person name="Jarju S."/>
            <person name="Secka A."/>
            <person name="Antonio M."/>
            <person name="Oren A."/>
            <person name="Chaudhuri R.R."/>
            <person name="La Ragione R."/>
            <person name="Hildebrand F."/>
            <person name="Pallen M.J."/>
        </authorList>
    </citation>
    <scope>NUCLEOTIDE SEQUENCE</scope>
    <source>
        <strain evidence="5">CHK171-7178</strain>
    </source>
</reference>
<feature type="region of interest" description="Disordered" evidence="1">
    <location>
        <begin position="329"/>
        <end position="348"/>
    </location>
</feature>
<dbReference type="Gene3D" id="2.60.40.1630">
    <property type="entry name" value="bacillus anthracis domain"/>
    <property type="match status" value="1"/>
</dbReference>
<dbReference type="AlphaFoldDB" id="A0A921KD97"/>
<feature type="transmembrane region" description="Helical" evidence="2">
    <location>
        <begin position="52"/>
        <end position="74"/>
    </location>
</feature>
<evidence type="ECO:0000313" key="5">
    <source>
        <dbReference type="EMBL" id="HJF30659.1"/>
    </source>
</evidence>
<dbReference type="Proteomes" id="UP000698173">
    <property type="component" value="Unassembled WGS sequence"/>
</dbReference>
<feature type="domain" description="DUF5643" evidence="4">
    <location>
        <begin position="225"/>
        <end position="331"/>
    </location>
</feature>
<protein>
    <submittedName>
        <fullName evidence="5">DUF4179 domain-containing protein</fullName>
    </submittedName>
</protein>
<keyword evidence="2" id="KW-0812">Transmembrane</keyword>
<dbReference type="Pfam" id="PF13786">
    <property type="entry name" value="DUF4179"/>
    <property type="match status" value="1"/>
</dbReference>
<comment type="caution">
    <text evidence="5">The sequence shown here is derived from an EMBL/GenBank/DDBJ whole genome shotgun (WGS) entry which is preliminary data.</text>
</comment>
<organism evidence="5 6">
    <name type="scientific">Sporosarcina psychrophila</name>
    <name type="common">Bacillus psychrophilus</name>
    <dbReference type="NCBI Taxonomy" id="1476"/>
    <lineage>
        <taxon>Bacteria</taxon>
        <taxon>Bacillati</taxon>
        <taxon>Bacillota</taxon>
        <taxon>Bacilli</taxon>
        <taxon>Bacillales</taxon>
        <taxon>Caryophanaceae</taxon>
        <taxon>Sporosarcina</taxon>
    </lineage>
</organism>
<sequence>MKDIYELLNDAPIDDDEFAEMEVTEFEKAKVKSALKKSITTKKKRKGWKVKIAAAAMIVGLSVTTFGLTFPAYASNIPIIGDIFRFMDNGKTGLYDNYKDYSTEMNMTQESNGIKVTINDAIFDGKTVAITYSIESEKDLGDDITTFGSPDIKGSTGMAGSSKISKVDDYHYVGLYRATPIDLASIGKDSVDIKWSLDGFIQHGTVEKVEGNWKFAFSLKATESQVQLSNQSIEKNGVKINIEKISYSPMSFIVSYDQEVAKQVSDKWHDVYVELEVKDDLGNVYSGEGNGGLGKDIYNMSLSETFKKLKPSATKLIITPHVTFRSHDSTNSGGVEFTKDGPKEIPIPTKSGIGKEEFILEDIIIELEK</sequence>
<gene>
    <name evidence="5" type="ORF">K8V56_02620</name>
</gene>
<reference evidence="5" key="2">
    <citation type="submission" date="2021-09" db="EMBL/GenBank/DDBJ databases">
        <authorList>
            <person name="Gilroy R."/>
        </authorList>
    </citation>
    <scope>NUCLEOTIDE SEQUENCE</scope>
    <source>
        <strain evidence="5">CHK171-7178</strain>
    </source>
</reference>
<dbReference type="EMBL" id="DYWT01000042">
    <property type="protein sequence ID" value="HJF30659.1"/>
    <property type="molecule type" value="Genomic_DNA"/>
</dbReference>
<dbReference type="InterPro" id="IPR025436">
    <property type="entry name" value="DUF4179"/>
</dbReference>
<name>A0A921KD97_SPOPS</name>
<evidence type="ECO:0000259" key="3">
    <source>
        <dbReference type="Pfam" id="PF13786"/>
    </source>
</evidence>
<feature type="domain" description="DUF4179" evidence="3">
    <location>
        <begin position="43"/>
        <end position="136"/>
    </location>
</feature>
<keyword evidence="2" id="KW-1133">Transmembrane helix</keyword>
<dbReference type="InterPro" id="IPR040680">
    <property type="entry name" value="DUF5643"/>
</dbReference>
<evidence type="ECO:0000313" key="6">
    <source>
        <dbReference type="Proteomes" id="UP000698173"/>
    </source>
</evidence>
<dbReference type="Pfam" id="PF18705">
    <property type="entry name" value="DUF5643"/>
    <property type="match status" value="1"/>
</dbReference>
<keyword evidence="2" id="KW-0472">Membrane</keyword>
<evidence type="ECO:0000256" key="1">
    <source>
        <dbReference type="SAM" id="MobiDB-lite"/>
    </source>
</evidence>
<proteinExistence type="predicted"/>
<dbReference type="Gene3D" id="2.60.40.1640">
    <property type="entry name" value="Conserved domain protein"/>
    <property type="match status" value="1"/>
</dbReference>